<dbReference type="Proteomes" id="UP000289340">
    <property type="component" value="Chromosome 7"/>
</dbReference>
<evidence type="ECO:0000313" key="2">
    <source>
        <dbReference type="Proteomes" id="UP000289340"/>
    </source>
</evidence>
<sequence>MTNKTIFNCLVYNHPKKVGGNGWIKLFSNFWIYNFFLTYTSQFKAATDSTTYLIGHKNPIHNRSFQVLFIN</sequence>
<reference evidence="1 2" key="1">
    <citation type="submission" date="2018-09" db="EMBL/GenBank/DDBJ databases">
        <title>A high-quality reference genome of wild soybean provides a powerful tool to mine soybean genomes.</title>
        <authorList>
            <person name="Xie M."/>
            <person name="Chung C.Y.L."/>
            <person name="Li M.-W."/>
            <person name="Wong F.-L."/>
            <person name="Chan T.-F."/>
            <person name="Lam H.-M."/>
        </authorList>
    </citation>
    <scope>NUCLEOTIDE SEQUENCE [LARGE SCALE GENOMIC DNA]</scope>
    <source>
        <strain evidence="2">cv. W05</strain>
        <tissue evidence="1">Hypocotyl of etiolated seedlings</tissue>
    </source>
</reference>
<dbReference type="EMBL" id="QZWG01000007">
    <property type="protein sequence ID" value="RZC04529.1"/>
    <property type="molecule type" value="Genomic_DNA"/>
</dbReference>
<gene>
    <name evidence="1" type="ORF">D0Y65_018911</name>
</gene>
<accession>A0A445K1C6</accession>
<name>A0A445K1C6_GLYSO</name>
<dbReference type="AlphaFoldDB" id="A0A445K1C6"/>
<protein>
    <submittedName>
        <fullName evidence="1">Uncharacterized protein</fullName>
    </submittedName>
</protein>
<proteinExistence type="predicted"/>
<evidence type="ECO:0000313" key="1">
    <source>
        <dbReference type="EMBL" id="RZC04529.1"/>
    </source>
</evidence>
<keyword evidence="2" id="KW-1185">Reference proteome</keyword>
<organism evidence="1 2">
    <name type="scientific">Glycine soja</name>
    <name type="common">Wild soybean</name>
    <dbReference type="NCBI Taxonomy" id="3848"/>
    <lineage>
        <taxon>Eukaryota</taxon>
        <taxon>Viridiplantae</taxon>
        <taxon>Streptophyta</taxon>
        <taxon>Embryophyta</taxon>
        <taxon>Tracheophyta</taxon>
        <taxon>Spermatophyta</taxon>
        <taxon>Magnoliopsida</taxon>
        <taxon>eudicotyledons</taxon>
        <taxon>Gunneridae</taxon>
        <taxon>Pentapetalae</taxon>
        <taxon>rosids</taxon>
        <taxon>fabids</taxon>
        <taxon>Fabales</taxon>
        <taxon>Fabaceae</taxon>
        <taxon>Papilionoideae</taxon>
        <taxon>50 kb inversion clade</taxon>
        <taxon>NPAAA clade</taxon>
        <taxon>indigoferoid/millettioid clade</taxon>
        <taxon>Phaseoleae</taxon>
        <taxon>Glycine</taxon>
        <taxon>Glycine subgen. Soja</taxon>
    </lineage>
</organism>
<comment type="caution">
    <text evidence="1">The sequence shown here is derived from an EMBL/GenBank/DDBJ whole genome shotgun (WGS) entry which is preliminary data.</text>
</comment>